<comment type="caution">
    <text evidence="2">The sequence shown here is derived from an EMBL/GenBank/DDBJ whole genome shotgun (WGS) entry which is preliminary data.</text>
</comment>
<sequence length="127" mass="13764">MVVPFLEKARTEKPRHFFRTFRCGHVQEMRKLKGAETVFWPSSGGTGRSLRPLTAGGSLVPGRRLGVGALCGRSSSRAEQRSTPPGVVRGPTLQIPGVDGVECQAPLALTTIQLLEIDDDFDTMPMS</sequence>
<evidence type="ECO:0000313" key="2">
    <source>
        <dbReference type="EMBL" id="KAB1273297.1"/>
    </source>
</evidence>
<keyword evidence="3" id="KW-1185">Reference proteome</keyword>
<protein>
    <submittedName>
        <fullName evidence="2">Uncharacterized protein</fullName>
    </submittedName>
</protein>
<name>A0A5N4DQF7_CAMDR</name>
<dbReference type="AlphaFoldDB" id="A0A5N4DQF7"/>
<dbReference type="Proteomes" id="UP000299084">
    <property type="component" value="Unassembled WGS sequence"/>
</dbReference>
<organism evidence="2 3">
    <name type="scientific">Camelus dromedarius</name>
    <name type="common">Dromedary</name>
    <name type="synonym">Arabian camel</name>
    <dbReference type="NCBI Taxonomy" id="9838"/>
    <lineage>
        <taxon>Eukaryota</taxon>
        <taxon>Metazoa</taxon>
        <taxon>Chordata</taxon>
        <taxon>Craniata</taxon>
        <taxon>Vertebrata</taxon>
        <taxon>Euteleostomi</taxon>
        <taxon>Mammalia</taxon>
        <taxon>Eutheria</taxon>
        <taxon>Laurasiatheria</taxon>
        <taxon>Artiodactyla</taxon>
        <taxon>Tylopoda</taxon>
        <taxon>Camelidae</taxon>
        <taxon>Camelus</taxon>
    </lineage>
</organism>
<gene>
    <name evidence="2" type="ORF">Cadr_000010732</name>
</gene>
<dbReference type="EMBL" id="JWIN03000009">
    <property type="protein sequence ID" value="KAB1273297.1"/>
    <property type="molecule type" value="Genomic_DNA"/>
</dbReference>
<evidence type="ECO:0000313" key="3">
    <source>
        <dbReference type="Proteomes" id="UP000299084"/>
    </source>
</evidence>
<reference evidence="2 3" key="1">
    <citation type="journal article" date="2019" name="Mol. Ecol. Resour.">
        <title>Improving Illumina assemblies with Hi-C and long reads: an example with the North African dromedary.</title>
        <authorList>
            <person name="Elbers J.P."/>
            <person name="Rogers M.F."/>
            <person name="Perelman P.L."/>
            <person name="Proskuryakova A.A."/>
            <person name="Serdyukova N.A."/>
            <person name="Johnson W.E."/>
            <person name="Horin P."/>
            <person name="Corander J."/>
            <person name="Murphy D."/>
            <person name="Burger P.A."/>
        </authorList>
    </citation>
    <scope>NUCLEOTIDE SEQUENCE [LARGE SCALE GENOMIC DNA]</scope>
    <source>
        <strain evidence="2">Drom800</strain>
        <tissue evidence="2">Blood</tissue>
    </source>
</reference>
<proteinExistence type="predicted"/>
<accession>A0A5N4DQF7</accession>
<feature type="region of interest" description="Disordered" evidence="1">
    <location>
        <begin position="72"/>
        <end position="91"/>
    </location>
</feature>
<feature type="compositionally biased region" description="Polar residues" evidence="1">
    <location>
        <begin position="73"/>
        <end position="83"/>
    </location>
</feature>
<evidence type="ECO:0000256" key="1">
    <source>
        <dbReference type="SAM" id="MobiDB-lite"/>
    </source>
</evidence>